<dbReference type="OrthoDB" id="6612291at2759"/>
<dbReference type="AlphaFoldDB" id="A0A0D2I3N8"/>
<feature type="transmembrane region" description="Helical" evidence="1">
    <location>
        <begin position="48"/>
        <end position="64"/>
    </location>
</feature>
<keyword evidence="3" id="KW-1185">Reference proteome</keyword>
<accession>A0A0D2I3N8</accession>
<evidence type="ECO:0000313" key="3">
    <source>
        <dbReference type="Proteomes" id="UP000053617"/>
    </source>
</evidence>
<evidence type="ECO:0000256" key="1">
    <source>
        <dbReference type="SAM" id="Phobius"/>
    </source>
</evidence>
<keyword evidence="1" id="KW-0472">Membrane</keyword>
<protein>
    <recommendedName>
        <fullName evidence="4">Major facilitator superfamily (MFS) profile domain-containing protein</fullName>
    </recommendedName>
</protein>
<dbReference type="VEuPathDB" id="FungiDB:Z518_10538"/>
<dbReference type="GeneID" id="25298609"/>
<dbReference type="RefSeq" id="XP_013267535.1">
    <property type="nucleotide sequence ID" value="XM_013412081.1"/>
</dbReference>
<dbReference type="HOGENOM" id="CLU_1533407_0_0_1"/>
<dbReference type="Gene3D" id="1.20.1250.20">
    <property type="entry name" value="MFS general substrate transporter like domains"/>
    <property type="match status" value="1"/>
</dbReference>
<evidence type="ECO:0000313" key="2">
    <source>
        <dbReference type="EMBL" id="KIX00399.1"/>
    </source>
</evidence>
<dbReference type="EMBL" id="KN847483">
    <property type="protein sequence ID" value="KIX00399.1"/>
    <property type="molecule type" value="Genomic_DNA"/>
</dbReference>
<organism evidence="2 3">
    <name type="scientific">Rhinocladiella mackenziei CBS 650.93</name>
    <dbReference type="NCBI Taxonomy" id="1442369"/>
    <lineage>
        <taxon>Eukaryota</taxon>
        <taxon>Fungi</taxon>
        <taxon>Dikarya</taxon>
        <taxon>Ascomycota</taxon>
        <taxon>Pezizomycotina</taxon>
        <taxon>Eurotiomycetes</taxon>
        <taxon>Chaetothyriomycetidae</taxon>
        <taxon>Chaetothyriales</taxon>
        <taxon>Herpotrichiellaceae</taxon>
        <taxon>Rhinocladiella</taxon>
    </lineage>
</organism>
<dbReference type="InterPro" id="IPR036259">
    <property type="entry name" value="MFS_trans_sf"/>
</dbReference>
<reference evidence="2 3" key="1">
    <citation type="submission" date="2015-01" db="EMBL/GenBank/DDBJ databases">
        <title>The Genome Sequence of Rhinocladiella mackenzie CBS 650.93.</title>
        <authorList>
            <consortium name="The Broad Institute Genomics Platform"/>
            <person name="Cuomo C."/>
            <person name="de Hoog S."/>
            <person name="Gorbushina A."/>
            <person name="Stielow B."/>
            <person name="Teixiera M."/>
            <person name="Abouelleil A."/>
            <person name="Chapman S.B."/>
            <person name="Priest M."/>
            <person name="Young S.K."/>
            <person name="Wortman J."/>
            <person name="Nusbaum C."/>
            <person name="Birren B."/>
        </authorList>
    </citation>
    <scope>NUCLEOTIDE SEQUENCE [LARGE SCALE GENOMIC DNA]</scope>
    <source>
        <strain evidence="2 3">CBS 650.93</strain>
    </source>
</reference>
<keyword evidence="1" id="KW-0812">Transmembrane</keyword>
<keyword evidence="1" id="KW-1133">Transmembrane helix</keyword>
<sequence length="175" mass="19184">MLYLGLGTFTSALGIAVVFASSYASPSVWSSPRRKPTFRKASHPTPRGPLLAFFPVFFLIVLDLQQRPGRTSYLTAIASEWPFSVISVTPAICMPESPVYLIRRGNLAGALKAQKRLDSPQVDSRANLNQLQASIRHEEGKASANGPKYVDCLRNTDLRRTGIVALGVLAKNWRA</sequence>
<gene>
    <name evidence="2" type="ORF">Z518_10538</name>
</gene>
<dbReference type="Proteomes" id="UP000053617">
    <property type="component" value="Unassembled WGS sequence"/>
</dbReference>
<name>A0A0D2I3N8_9EURO</name>
<proteinExistence type="predicted"/>
<evidence type="ECO:0008006" key="4">
    <source>
        <dbReference type="Google" id="ProtNLM"/>
    </source>
</evidence>